<dbReference type="Proteomes" id="UP000001203">
    <property type="component" value="Chromosome circular"/>
</dbReference>
<dbReference type="RefSeq" id="WP_012362048.1">
    <property type="nucleotide sequence ID" value="NC_010546.1"/>
</dbReference>
<evidence type="ECO:0000259" key="4">
    <source>
        <dbReference type="Pfam" id="PF03160"/>
    </source>
</evidence>
<dbReference type="Pfam" id="PF03160">
    <property type="entry name" value="Calx-beta"/>
    <property type="match status" value="4"/>
</dbReference>
<keyword evidence="2" id="KW-0677">Repeat</keyword>
<dbReference type="SUPFAM" id="SSF141072">
    <property type="entry name" value="CalX-like"/>
    <property type="match status" value="3"/>
</dbReference>
<dbReference type="GO" id="GO:0005509">
    <property type="term" value="F:calcium ion binding"/>
    <property type="evidence" value="ECO:0007669"/>
    <property type="project" value="InterPro"/>
</dbReference>
<sequence>MTQVSLSTSTNFDGALNALVETLGTALTLRLDLDEPAPEGGLRVFIDSDVEQILNRLDLPTFAFNPVTENISPASIRTDFDNSGIALTISEGATFGSFTIPIFDNAEPDSFLPETFDGLVEATFSVKTADEVSDEDAVDITGISDYTIDPAAATSLVLFADDVSQLPDIGDGDPPVVSFSTTPTVINEADGTALVMEFSVDGEIPEDGITVFLEGDMAEILQQFLAPDGDGAVQTRVTDEGNIFYRFDTSFGPGAGLVGGTLEVFSLEDGDPAQDNSDPEAAGIGFLSNFSFTITEPTASITLPVSDDILQEADTTYTYTLVEGDGYTVDETANSGTFTVTDGVTPATSPTVGVTATPTTLLESEQTVFEITFTTEGDIPADGLVVQLQGPPRAIAEFDVNATNPRLPENETVVEGVVVTGGNIVGTDEVAGSVFFRIFEPTATISVPVFQDDVAEGEETLIFNLQDGELYEIDPDASVINVTIEDGDVPAFPVVSFSTTPEVISEAEGTALVMEFSVDGEIPENGITVNLEGDVARIMQQFTVAQTRFDSETGNIFYRFDNGFVNPDNGFIVGGVLDRFSLEDGDPSESNSDPTAAGDGFLSNFSFTITEPNASITLPVLDDLIEEADTTYTYTLVEGEGYTINSEASTGTFTLTDGVEGGVGPRVEISSTPGTLYESEQTAITINFRTRGEIPPEGVVVFVDGPPRAIAEFDVNATNPRLPEDETVVTGPVVVGGSIVGTNETAGGFFFRVTEEFSSITVPVFQDDVTEGTEDFTFTVLDGEGYQVREGRKSISFTIEDILEPPVVSMSGSPTLLREDEGTVLELNFTTIGDIPASGTTVVLETTDPLLLGTQISNPSNGGDNVGISIPSGSRTTITDEDGNFLRLLQRVTITEANATLRLPVVDDIFEEMDTEYTLTLVEGEGYNLDETGVNSATFTVSDGMIPDEVPTIGVRATPGTLYESEPSILTLTFDVRGEIPEGGIEVFLDSNVARAIAEFDIEGNARTGEVEGVEVTGGEIVGTDNDVSGFFFRIDQANATISVPVFSDDVTEGLETFTFALAEGESYNVRSSRPSVTFSIEDVLEPPVVSMSGSPTLLREDEGTVLELNFTTIGDIPASGTTVVLETTDPLLLGTQISNPSNGGDNVGISIPSGSRTTITDEDGNFLRLLQRVTITEANATLRLPVVDDIFEEMDTEYTLTLIEGEGYNLDETGVNSATFTVSDGELPSNVPTIGVTATPETLVESEQTVLTVSLNAQGEIPEGGVTVFLDSNVARAIAEFDIEGNARTGEVEGVQVTGGEIVGTDNDVSGFFFRMDEANATISVPVFPDDEVEGTETFTYTLAEGEGYAVDPVASSIDFTIEDGQTLPEVSLSITPEQVIEEDPNAAFTATFTVDGEVPEAVFDAEGNYVSGGLSVFLDVKELDVLLDQLGDSFSVEGLTFGPFFDEAQPTVVEFILSEETASITLPTFNDIIEEDPFTFNFELLEDLEGSDYTVNPDANMGSFELVDGNGGPGVGPTVGISIDKTELTEGEEFTFGFAVDGEIPQEGLEVLVTSDTAGSLGEFALFDENGTPLFETTGIDGVPTPADGIGSSFFVTLTDSNASITLSVFEDGPGEGLEAFNFSLVNGEEYEVAPDASDVSFTIDDTPPVVELPVFGSLDGEMFDAGVTPGFDGTDDIVFGGAGDDFIDTVAGNGGNRLYGQSGDDTFILGHNDRAFGGAGDDSFFLLGGDNVVTGGAGSDSFWLAVGEIPEAANTITDFDLEADVLGIAGLGIGFDGLTISEENGDTLIATGDDELAKLLGVSAGSLSADHFVFG</sequence>
<name>B1WW48_CROS5</name>
<dbReference type="InterPro" id="IPR001343">
    <property type="entry name" value="Hemolysn_Ca-bd"/>
</dbReference>
<dbReference type="GO" id="GO:0016020">
    <property type="term" value="C:membrane"/>
    <property type="evidence" value="ECO:0007669"/>
    <property type="project" value="InterPro"/>
</dbReference>
<protein>
    <recommendedName>
        <fullName evidence="4">Calx-beta domain-containing protein</fullName>
    </recommendedName>
</protein>
<dbReference type="SUPFAM" id="SSF51120">
    <property type="entry name" value="beta-Roll"/>
    <property type="match status" value="1"/>
</dbReference>
<gene>
    <name evidence="5" type="ordered locus">cce_3033</name>
</gene>
<keyword evidence="6" id="KW-1185">Reference proteome</keyword>
<dbReference type="InterPro" id="IPR011049">
    <property type="entry name" value="Serralysin-like_metalloprot_C"/>
</dbReference>
<dbReference type="eggNOG" id="COG2931">
    <property type="taxonomic scope" value="Bacteria"/>
</dbReference>
<dbReference type="Gene3D" id="2.150.10.10">
    <property type="entry name" value="Serralysin-like metalloprotease, C-terminal"/>
    <property type="match status" value="1"/>
</dbReference>
<evidence type="ECO:0000256" key="2">
    <source>
        <dbReference type="ARBA" id="ARBA00022737"/>
    </source>
</evidence>
<keyword evidence="3" id="KW-0106">Calcium</keyword>
<evidence type="ECO:0000256" key="3">
    <source>
        <dbReference type="ARBA" id="ARBA00022837"/>
    </source>
</evidence>
<feature type="domain" description="Calx-beta" evidence="4">
    <location>
        <begin position="430"/>
        <end position="486"/>
    </location>
</feature>
<proteinExistence type="predicted"/>
<dbReference type="Gene3D" id="2.60.40.2030">
    <property type="match status" value="1"/>
</dbReference>
<keyword evidence="1" id="KW-0732">Signal</keyword>
<dbReference type="GO" id="GO:0007154">
    <property type="term" value="P:cell communication"/>
    <property type="evidence" value="ECO:0007669"/>
    <property type="project" value="InterPro"/>
</dbReference>
<reference evidence="5 6" key="1">
    <citation type="journal article" date="2008" name="Proc. Natl. Acad. Sci. U.S.A.">
        <title>The genome of Cyanothece 51142, a unicellular diazotrophic cyanobacterium important in the marine nitrogen cycle.</title>
        <authorList>
            <person name="Welsh E.A."/>
            <person name="Liberton M."/>
            <person name="Stoeckel J."/>
            <person name="Loh T."/>
            <person name="Elvitigala T."/>
            <person name="Wang C."/>
            <person name="Wollam A."/>
            <person name="Fulton R.S."/>
            <person name="Clifton S.W."/>
            <person name="Jacobs J.M."/>
            <person name="Aurora R."/>
            <person name="Ghosh B.K."/>
            <person name="Sherman L.A."/>
            <person name="Smith R.D."/>
            <person name="Wilson R.K."/>
            <person name="Pakrasi H.B."/>
        </authorList>
    </citation>
    <scope>NUCLEOTIDE SEQUENCE [LARGE SCALE GENOMIC DNA]</scope>
    <source>
        <strain evidence="6">ATCC 51142 / BH68</strain>
    </source>
</reference>
<feature type="domain" description="Calx-beta" evidence="4">
    <location>
        <begin position="1314"/>
        <end position="1358"/>
    </location>
</feature>
<dbReference type="EMBL" id="CP000806">
    <property type="protein sequence ID" value="ACB52381.1"/>
    <property type="molecule type" value="Genomic_DNA"/>
</dbReference>
<dbReference type="OrthoDB" id="428670at2"/>
<dbReference type="Pfam" id="PF00353">
    <property type="entry name" value="HemolysinCabind"/>
    <property type="match status" value="2"/>
</dbReference>
<feature type="domain" description="Calx-beta" evidence="4">
    <location>
        <begin position="746"/>
        <end position="780"/>
    </location>
</feature>
<dbReference type="HOGENOM" id="CLU_239756_0_0_3"/>
<feature type="domain" description="Calx-beta" evidence="4">
    <location>
        <begin position="1032"/>
        <end position="1067"/>
    </location>
</feature>
<dbReference type="KEGG" id="cyt:cce_3033"/>
<evidence type="ECO:0000256" key="1">
    <source>
        <dbReference type="ARBA" id="ARBA00022729"/>
    </source>
</evidence>
<dbReference type="STRING" id="43989.cce_3033"/>
<organism evidence="5 6">
    <name type="scientific">Crocosphaera subtropica (strain ATCC 51142 / BH68)</name>
    <name type="common">Cyanothece sp. (strain ATCC 51142)</name>
    <dbReference type="NCBI Taxonomy" id="43989"/>
    <lineage>
        <taxon>Bacteria</taxon>
        <taxon>Bacillati</taxon>
        <taxon>Cyanobacteriota</taxon>
        <taxon>Cyanophyceae</taxon>
        <taxon>Oscillatoriophycideae</taxon>
        <taxon>Chroococcales</taxon>
        <taxon>Aphanothecaceae</taxon>
        <taxon>Crocosphaera</taxon>
        <taxon>Crocosphaera subtropica</taxon>
    </lineage>
</organism>
<accession>B1WW48</accession>
<dbReference type="InterPro" id="IPR003644">
    <property type="entry name" value="Calx_beta"/>
</dbReference>
<dbReference type="InterPro" id="IPR038081">
    <property type="entry name" value="CalX-like_sf"/>
</dbReference>
<evidence type="ECO:0000313" key="6">
    <source>
        <dbReference type="Proteomes" id="UP000001203"/>
    </source>
</evidence>
<evidence type="ECO:0000313" key="5">
    <source>
        <dbReference type="EMBL" id="ACB52381.1"/>
    </source>
</evidence>